<dbReference type="GO" id="GO:0009002">
    <property type="term" value="F:serine-type D-Ala-D-Ala carboxypeptidase activity"/>
    <property type="evidence" value="ECO:0007669"/>
    <property type="project" value="UniProtKB-EC"/>
</dbReference>
<keyword evidence="12" id="KW-0961">Cell wall biogenesis/degradation</keyword>
<protein>
    <recommendedName>
        <fullName evidence="5">serine-type D-Ala-D-Ala carboxypeptidase</fullName>
        <ecNumber evidence="5">3.4.16.4</ecNumber>
    </recommendedName>
</protein>
<keyword evidence="6" id="KW-1003">Cell membrane</keyword>
<dbReference type="GO" id="GO:0071555">
    <property type="term" value="P:cell wall organization"/>
    <property type="evidence" value="ECO:0007669"/>
    <property type="project" value="UniProtKB-KW"/>
</dbReference>
<evidence type="ECO:0000256" key="8">
    <source>
        <dbReference type="ARBA" id="ARBA00022960"/>
    </source>
</evidence>
<dbReference type="AlphaFoldDB" id="A0A7X2V3X2"/>
<keyword evidence="7" id="KW-0812">Transmembrane</keyword>
<evidence type="ECO:0000313" key="17">
    <source>
        <dbReference type="Proteomes" id="UP000434639"/>
    </source>
</evidence>
<evidence type="ECO:0000256" key="12">
    <source>
        <dbReference type="ARBA" id="ARBA00023316"/>
    </source>
</evidence>
<dbReference type="GO" id="GO:0008658">
    <property type="term" value="F:penicillin binding"/>
    <property type="evidence" value="ECO:0007669"/>
    <property type="project" value="InterPro"/>
</dbReference>
<dbReference type="InterPro" id="IPR036138">
    <property type="entry name" value="PBP_dimer_sf"/>
</dbReference>
<evidence type="ECO:0000313" key="16">
    <source>
        <dbReference type="EMBL" id="MTH53127.1"/>
    </source>
</evidence>
<dbReference type="Gene3D" id="3.90.1310.10">
    <property type="entry name" value="Penicillin-binding protein 2a (Domain 2)"/>
    <property type="match status" value="1"/>
</dbReference>
<evidence type="ECO:0000256" key="1">
    <source>
        <dbReference type="ARBA" id="ARBA00004167"/>
    </source>
</evidence>
<evidence type="ECO:0000256" key="4">
    <source>
        <dbReference type="ARBA" id="ARBA00007171"/>
    </source>
</evidence>
<dbReference type="Gene3D" id="3.40.710.10">
    <property type="entry name" value="DD-peptidase/beta-lactamase superfamily"/>
    <property type="match status" value="1"/>
</dbReference>
<dbReference type="SUPFAM" id="SSF56519">
    <property type="entry name" value="Penicillin binding protein dimerisation domain"/>
    <property type="match status" value="1"/>
</dbReference>
<dbReference type="Proteomes" id="UP000434639">
    <property type="component" value="Unassembled WGS sequence"/>
</dbReference>
<keyword evidence="9" id="KW-0573">Peptidoglycan synthesis</keyword>
<evidence type="ECO:0000256" key="3">
    <source>
        <dbReference type="ARBA" id="ARBA00004752"/>
    </source>
</evidence>
<comment type="caution">
    <text evidence="16">The sequence shown here is derived from an EMBL/GenBank/DDBJ whole genome shotgun (WGS) entry which is preliminary data.</text>
</comment>
<evidence type="ECO:0000256" key="10">
    <source>
        <dbReference type="ARBA" id="ARBA00022989"/>
    </source>
</evidence>
<evidence type="ECO:0000256" key="13">
    <source>
        <dbReference type="ARBA" id="ARBA00034000"/>
    </source>
</evidence>
<dbReference type="UniPathway" id="UPA00219"/>
<keyword evidence="11" id="KW-0472">Membrane</keyword>
<evidence type="ECO:0000256" key="6">
    <source>
        <dbReference type="ARBA" id="ARBA00022475"/>
    </source>
</evidence>
<dbReference type="InterPro" id="IPR005311">
    <property type="entry name" value="PBP_dimer"/>
</dbReference>
<reference evidence="16 17" key="1">
    <citation type="journal article" date="2017" name="Int. J. Syst. Evol. Microbiol.">
        <title>Bacillus mangrovi sp. nov., isolated from a sediment sample from a mangrove forest.</title>
        <authorList>
            <person name="Gupta V."/>
            <person name="Singh P.K."/>
            <person name="Korpole S."/>
            <person name="Tanuku N.R.S."/>
            <person name="Pinnaka A.K."/>
        </authorList>
    </citation>
    <scope>NUCLEOTIDE SEQUENCE [LARGE SCALE GENOMIC DNA]</scope>
    <source>
        <strain evidence="16 17">KCTC 33872</strain>
    </source>
</reference>
<dbReference type="InterPro" id="IPR001460">
    <property type="entry name" value="PCN-bd_Tpept"/>
</dbReference>
<dbReference type="InterPro" id="IPR012338">
    <property type="entry name" value="Beta-lactam/transpept-like"/>
</dbReference>
<dbReference type="Gene3D" id="1.10.10.1230">
    <property type="entry name" value="Penicillin-binding protein, N-terminal non-catalytic domain, head sub-domain"/>
    <property type="match status" value="1"/>
</dbReference>
<keyword evidence="8" id="KW-0133">Cell shape</keyword>
<evidence type="ECO:0000256" key="7">
    <source>
        <dbReference type="ARBA" id="ARBA00022692"/>
    </source>
</evidence>
<keyword evidence="10" id="KW-1133">Transmembrane helix</keyword>
<keyword evidence="17" id="KW-1185">Reference proteome</keyword>
<evidence type="ECO:0000256" key="11">
    <source>
        <dbReference type="ARBA" id="ARBA00023136"/>
    </source>
</evidence>
<dbReference type="SUPFAM" id="SSF56601">
    <property type="entry name" value="beta-lactamase/transpeptidase-like"/>
    <property type="match status" value="1"/>
</dbReference>
<dbReference type="Pfam" id="PF03717">
    <property type="entry name" value="PBP_dimer"/>
    <property type="match status" value="1"/>
</dbReference>
<dbReference type="PANTHER" id="PTHR30627:SF2">
    <property type="entry name" value="PEPTIDOGLYCAN D,D-TRANSPEPTIDASE MRDA"/>
    <property type="match status" value="1"/>
</dbReference>
<dbReference type="GO" id="GO:0008360">
    <property type="term" value="P:regulation of cell shape"/>
    <property type="evidence" value="ECO:0007669"/>
    <property type="project" value="UniProtKB-KW"/>
</dbReference>
<evidence type="ECO:0000256" key="5">
    <source>
        <dbReference type="ARBA" id="ARBA00012448"/>
    </source>
</evidence>
<accession>A0A7X2V3X2</accession>
<dbReference type="Pfam" id="PF00905">
    <property type="entry name" value="Transpeptidase"/>
    <property type="match status" value="1"/>
</dbReference>
<comment type="similarity">
    <text evidence="4">Belongs to the transpeptidase family.</text>
</comment>
<comment type="catalytic activity">
    <reaction evidence="13">
        <text>Preferential cleavage: (Ac)2-L-Lys-D-Ala-|-D-Ala. Also transpeptidation of peptidyl-alanyl moieties that are N-acyl substituents of D-alanine.</text>
        <dbReference type="EC" id="3.4.16.4"/>
    </reaction>
</comment>
<dbReference type="GO" id="GO:0005886">
    <property type="term" value="C:plasma membrane"/>
    <property type="evidence" value="ECO:0007669"/>
    <property type="project" value="UniProtKB-SubCell"/>
</dbReference>
<dbReference type="PANTHER" id="PTHR30627">
    <property type="entry name" value="PEPTIDOGLYCAN D,D-TRANSPEPTIDASE"/>
    <property type="match status" value="1"/>
</dbReference>
<organism evidence="16 17">
    <name type="scientific">Metabacillus mangrovi</name>
    <dbReference type="NCBI Taxonomy" id="1491830"/>
    <lineage>
        <taxon>Bacteria</taxon>
        <taxon>Bacillati</taxon>
        <taxon>Bacillota</taxon>
        <taxon>Bacilli</taxon>
        <taxon>Bacillales</taxon>
        <taxon>Bacillaceae</taxon>
        <taxon>Metabacillus</taxon>
    </lineage>
</organism>
<feature type="domain" description="Penicillin-binding protein transpeptidase" evidence="14">
    <location>
        <begin position="345"/>
        <end position="671"/>
    </location>
</feature>
<name>A0A7X2V3X2_9BACI</name>
<comment type="subcellular location">
    <subcellularLocation>
        <location evidence="2">Cell membrane</location>
    </subcellularLocation>
    <subcellularLocation>
        <location evidence="1">Membrane</location>
        <topology evidence="1">Single-pass membrane protein</topology>
    </subcellularLocation>
</comment>
<evidence type="ECO:0000259" key="15">
    <source>
        <dbReference type="Pfam" id="PF03717"/>
    </source>
</evidence>
<comment type="pathway">
    <text evidence="3">Cell wall biogenesis; peptidoglycan biosynthesis.</text>
</comment>
<evidence type="ECO:0000259" key="14">
    <source>
        <dbReference type="Pfam" id="PF00905"/>
    </source>
</evidence>
<dbReference type="GO" id="GO:0071972">
    <property type="term" value="F:peptidoglycan L,D-transpeptidase activity"/>
    <property type="evidence" value="ECO:0007669"/>
    <property type="project" value="TreeGrafter"/>
</dbReference>
<evidence type="ECO:0000256" key="2">
    <source>
        <dbReference type="ARBA" id="ARBA00004236"/>
    </source>
</evidence>
<dbReference type="GO" id="GO:0009252">
    <property type="term" value="P:peptidoglycan biosynthetic process"/>
    <property type="evidence" value="ECO:0007669"/>
    <property type="project" value="UniProtKB-UniPathway"/>
</dbReference>
<evidence type="ECO:0000256" key="9">
    <source>
        <dbReference type="ARBA" id="ARBA00022984"/>
    </source>
</evidence>
<proteinExistence type="inferred from homology"/>
<sequence>MNIFFFCVFLIFTLLIVRLGVVQIVKGEEYTKEVTRTEANISSYPAPRGKMYDRYGRVVVDNVSVPAITYTVEKNTKTKDKLVTAKKLAALIQVEQDAVAFTAGQKSERDIRDYWLASHEEEAKALLKDSELKKSGKDQYKLQVERVPDAEIARIKSSPEELELAVLYKRFSAGYQYEPQVIKSQIPTAGKAAEASSMLTNDELARVSENIESMPGINIITDWNRQYAYGNTLQSVLGGVTTATQGILDERKSFYQARGYARNDRVGKSRLEYQYEEYLNPKKAKVEFVTDKNGNTLTERLADPGRRGLDLQLTFDAELQQEVEKILEEELKKAIAVSPYADRAFAVMMDPYQGDVLAMAGKGYDRYNSKKYYDFSYGAYTTQYEMGSAVKGATILAGFQEGLKPGTSFNDNIPILLKNTPPKKSLHPSGWVDDRTALEVSSNVYMFRTAMEIADIPYVPNGSFPAGPDDLLKIRNLYDQFGLGVKTGIDLPGEADGQRSNPDTVGGLLLNVAIGQYDTYTPLQMAQYISVIANGGYRIEPRVVKSIHEPLNENKLGPLIIEREPEILNAIDNTPDEIARIKEGMTMVTKGSRGTARAYFQGMDVAGKTGTTESFYTNIEQGIKLKEVSNVTFVGFYPAEQPKVAFSVTVPGVREKTSATAASRIIGDRIMKAYVKLEKEYENKPDKAQVKLSSPADSG</sequence>
<dbReference type="EC" id="3.4.16.4" evidence="5"/>
<gene>
    <name evidence="16" type="ORF">GKZ89_06850</name>
</gene>
<dbReference type="EMBL" id="WMIB01000004">
    <property type="protein sequence ID" value="MTH53127.1"/>
    <property type="molecule type" value="Genomic_DNA"/>
</dbReference>
<feature type="domain" description="Penicillin-binding protein dimerisation" evidence="15">
    <location>
        <begin position="45"/>
        <end position="299"/>
    </location>
</feature>
<dbReference type="InterPro" id="IPR050515">
    <property type="entry name" value="Beta-lactam/transpept"/>
</dbReference>